<proteinExistence type="evidence at transcript level"/>
<dbReference type="PANTHER" id="PTHR11309">
    <property type="entry name" value="FRIZZLED"/>
    <property type="match status" value="1"/>
</dbReference>
<dbReference type="GO" id="GO:0017147">
    <property type="term" value="F:Wnt-protein binding"/>
    <property type="evidence" value="ECO:0007669"/>
    <property type="project" value="TreeGrafter"/>
</dbReference>
<comment type="similarity">
    <text evidence="2">Belongs to the G-protein coupled receptor Fz/Smo family.</text>
</comment>
<dbReference type="Pfam" id="PF01392">
    <property type="entry name" value="Fz"/>
    <property type="match status" value="1"/>
</dbReference>
<dbReference type="SUPFAM" id="SSF63501">
    <property type="entry name" value="Frizzled cysteine-rich domain"/>
    <property type="match status" value="1"/>
</dbReference>
<dbReference type="PROSITE" id="PS50261">
    <property type="entry name" value="G_PROTEIN_RECEP_F2_4"/>
    <property type="match status" value="1"/>
</dbReference>
<feature type="domain" description="FZ" evidence="13">
    <location>
        <begin position="37"/>
        <end position="159"/>
    </location>
</feature>
<feature type="transmembrane region" description="Helical" evidence="11">
    <location>
        <begin position="305"/>
        <end position="328"/>
    </location>
</feature>
<evidence type="ECO:0000256" key="10">
    <source>
        <dbReference type="SAM" id="MobiDB-lite"/>
    </source>
</evidence>
<keyword evidence="7 9" id="KW-1015">Disulfide bond</keyword>
<dbReference type="GO" id="GO:0035567">
    <property type="term" value="P:non-canonical Wnt signaling pathway"/>
    <property type="evidence" value="ECO:0007669"/>
    <property type="project" value="TreeGrafter"/>
</dbReference>
<evidence type="ECO:0000256" key="2">
    <source>
        <dbReference type="ARBA" id="ARBA00008077"/>
    </source>
</evidence>
<dbReference type="Gene3D" id="1.10.2000.10">
    <property type="entry name" value="Frizzled cysteine-rich domain"/>
    <property type="match status" value="1"/>
</dbReference>
<dbReference type="Pfam" id="PF01534">
    <property type="entry name" value="Frizzled"/>
    <property type="match status" value="1"/>
</dbReference>
<sequence length="608" mass="66804">MTGPKVTLCSKCTSFLLSALLLCHLPALTRSQTIAPPNPLHCVTVTSTVCDQLGWNGSLPNVLDMNVQSQVDEELEPYLTLYATGCSNAMLHFICAVYYPPCYQQADIILQYPPCRQLCEYVQCTCLEAIQELGAEWPQQLECSRFALGTGDSSDCLLGGNGVYNDLLQIPLPEVTGRKYPSSIKKCGIPPPGPDPPINGSTGSIPPTTITAMPSTAAPPPSCIVSELDVYNRTSGSDRYHLGRHQYCGMQCSGRALYGDSADALHIILPVVILTVAAVGAVLSLFTIATFLIDRRRFPYPERPMVYLSIAKFMLATCFIVATIAKLVGFNIACTLERNGKSFAFQELPNLVDPQSTVKAGTCTALAVFIYYASMASLTWWAVLAFTWFLAAVLKWAEEAVSRFWMLYHVLAWGIPLLQLIILLSLHQFDGEALVGICYVGHFNAVSNGIGVFGVTIIYVVIATVLTILSLVAMMMIRHQLPKTDQEQRSKITRLILRLAVFSASIFLPNFILLLLHIYQLSAQEHWELVQLCSAQTSRDLQPASCRGLELAPPTAAYLFLKYLLWVGLCSSTFVWVVSKKTLYSWKRLVLDIVSGLGRRKSAASTTA</sequence>
<feature type="chain" id="PRO_5034912551" evidence="12">
    <location>
        <begin position="32"/>
        <end position="608"/>
    </location>
</feature>
<keyword evidence="6 11" id="KW-0472">Membrane</keyword>
<evidence type="ECO:0000259" key="13">
    <source>
        <dbReference type="PROSITE" id="PS50038"/>
    </source>
</evidence>
<feature type="transmembrane region" description="Helical" evidence="11">
    <location>
        <begin position="406"/>
        <end position="429"/>
    </location>
</feature>
<dbReference type="SUPFAM" id="SSF81321">
    <property type="entry name" value="Family A G protein-coupled receptor-like"/>
    <property type="match status" value="1"/>
</dbReference>
<comment type="subcellular location">
    <subcellularLocation>
        <location evidence="1">Membrane</location>
        <topology evidence="1">Multi-pass membrane protein</topology>
    </subcellularLocation>
</comment>
<reference evidence="15" key="1">
    <citation type="journal article" date="2021" name="Genes (Basel)">
        <title>Expression of Wnt and TGF-Beta Pathway Components during Whole-Body Regeneration from Cell Aggregates in Demosponge Halisarca dujardinii.</title>
        <authorList>
            <person name="Borisenko I."/>
            <person name="Bolshakov F.V."/>
            <person name="Ereskovsky A."/>
            <person name="Lavrov A.I."/>
        </authorList>
    </citation>
    <scope>NUCLEOTIDE SEQUENCE</scope>
</reference>
<feature type="transmembrane region" description="Helical" evidence="11">
    <location>
        <begin position="267"/>
        <end position="293"/>
    </location>
</feature>
<evidence type="ECO:0000256" key="3">
    <source>
        <dbReference type="ARBA" id="ARBA00022473"/>
    </source>
</evidence>
<evidence type="ECO:0000256" key="6">
    <source>
        <dbReference type="ARBA" id="ARBA00023136"/>
    </source>
</evidence>
<feature type="disulfide bond" evidence="9">
    <location>
        <begin position="119"/>
        <end position="143"/>
    </location>
</feature>
<protein>
    <submittedName>
        <fullName evidence="15 16">FzdE</fullName>
    </submittedName>
</protein>
<feature type="transmembrane region" description="Helical" evidence="11">
    <location>
        <begin position="369"/>
        <end position="394"/>
    </location>
</feature>
<feature type="compositionally biased region" description="Low complexity" evidence="10">
    <location>
        <begin position="204"/>
        <end position="216"/>
    </location>
</feature>
<evidence type="ECO:0000313" key="15">
    <source>
        <dbReference type="EMBL" id="QXY82372.1"/>
    </source>
</evidence>
<dbReference type="EMBL" id="MZ042496">
    <property type="protein sequence ID" value="QXY82372.1"/>
    <property type="molecule type" value="mRNA"/>
</dbReference>
<organism evidence="15">
    <name type="scientific">Halisarca dujardinii</name>
    <name type="common">Dujardin's slime sponge</name>
    <dbReference type="NCBI Taxonomy" id="2583056"/>
    <lineage>
        <taxon>Eukaryota</taxon>
        <taxon>Metazoa</taxon>
        <taxon>Porifera</taxon>
        <taxon>Demospongiae</taxon>
        <taxon>Verongimorpha</taxon>
        <taxon>Chondrillida</taxon>
        <taxon>Halisarcidae</taxon>
        <taxon>Halisarca</taxon>
    </lineage>
</organism>
<evidence type="ECO:0000259" key="14">
    <source>
        <dbReference type="PROSITE" id="PS50261"/>
    </source>
</evidence>
<evidence type="ECO:0000256" key="7">
    <source>
        <dbReference type="ARBA" id="ARBA00023157"/>
    </source>
</evidence>
<feature type="transmembrane region" description="Helical" evidence="11">
    <location>
        <begin position="449"/>
        <end position="474"/>
    </location>
</feature>
<dbReference type="SMART" id="SM00063">
    <property type="entry name" value="FRI"/>
    <property type="match status" value="1"/>
</dbReference>
<name>A0A8F8FKA1_HALDU</name>
<feature type="domain" description="G-protein coupled receptors family 2 profile 2" evidence="14">
    <location>
        <begin position="273"/>
        <end position="585"/>
    </location>
</feature>
<dbReference type="EMBL" id="PP971929">
    <property type="protein sequence ID" value="XCN28595.1"/>
    <property type="molecule type" value="mRNA"/>
</dbReference>
<feature type="signal peptide" evidence="12">
    <location>
        <begin position="1"/>
        <end position="31"/>
    </location>
</feature>
<dbReference type="InterPro" id="IPR000539">
    <property type="entry name" value="Frizzled/Smoothened_7TM"/>
</dbReference>
<keyword evidence="5 11" id="KW-1133">Transmembrane helix</keyword>
<evidence type="ECO:0000256" key="11">
    <source>
        <dbReference type="SAM" id="Phobius"/>
    </source>
</evidence>
<dbReference type="InterPro" id="IPR017981">
    <property type="entry name" value="GPCR_2-like_7TM"/>
</dbReference>
<comment type="caution">
    <text evidence="9">Lacks conserved residue(s) required for the propagation of feature annotation.</text>
</comment>
<dbReference type="SMART" id="SM01330">
    <property type="entry name" value="Frizzled"/>
    <property type="match status" value="1"/>
</dbReference>
<reference evidence="16" key="2">
    <citation type="submission" date="2024-06" db="EMBL/GenBank/DDBJ databases">
        <authorList>
            <person name="Mikhailov K."/>
            <person name="Kravchuk O."/>
            <person name="Lyupina Y."/>
            <person name="Adameyko K."/>
        </authorList>
    </citation>
    <scope>NUCLEOTIDE SEQUENCE</scope>
</reference>
<accession>A0A8F8FKA1</accession>
<evidence type="ECO:0000256" key="5">
    <source>
        <dbReference type="ARBA" id="ARBA00022989"/>
    </source>
</evidence>
<dbReference type="Gene3D" id="1.20.1070.10">
    <property type="entry name" value="Rhodopsin 7-helix transmembrane proteins"/>
    <property type="match status" value="1"/>
</dbReference>
<dbReference type="PROSITE" id="PS50038">
    <property type="entry name" value="FZ"/>
    <property type="match status" value="1"/>
</dbReference>
<dbReference type="GO" id="GO:0005886">
    <property type="term" value="C:plasma membrane"/>
    <property type="evidence" value="ECO:0007669"/>
    <property type="project" value="TreeGrafter"/>
</dbReference>
<keyword evidence="8" id="KW-0675">Receptor</keyword>
<evidence type="ECO:0000256" key="12">
    <source>
        <dbReference type="SAM" id="SignalP"/>
    </source>
</evidence>
<dbReference type="InterPro" id="IPR020067">
    <property type="entry name" value="Frizzled_dom"/>
</dbReference>
<dbReference type="GO" id="GO:0042813">
    <property type="term" value="F:Wnt receptor activity"/>
    <property type="evidence" value="ECO:0007669"/>
    <property type="project" value="TreeGrafter"/>
</dbReference>
<keyword evidence="12" id="KW-0732">Signal</keyword>
<feature type="region of interest" description="Disordered" evidence="10">
    <location>
        <begin position="191"/>
        <end position="218"/>
    </location>
</feature>
<dbReference type="GO" id="GO:0060070">
    <property type="term" value="P:canonical Wnt signaling pathway"/>
    <property type="evidence" value="ECO:0007669"/>
    <property type="project" value="TreeGrafter"/>
</dbReference>
<evidence type="ECO:0000256" key="1">
    <source>
        <dbReference type="ARBA" id="ARBA00004141"/>
    </source>
</evidence>
<evidence type="ECO:0000256" key="8">
    <source>
        <dbReference type="ARBA" id="ARBA00023170"/>
    </source>
</evidence>
<dbReference type="InterPro" id="IPR015526">
    <property type="entry name" value="Frizzled/SFRP"/>
</dbReference>
<evidence type="ECO:0000256" key="4">
    <source>
        <dbReference type="ARBA" id="ARBA00022692"/>
    </source>
</evidence>
<evidence type="ECO:0000313" key="16">
    <source>
        <dbReference type="EMBL" id="XCN28595.1"/>
    </source>
</evidence>
<feature type="transmembrane region" description="Helical" evidence="11">
    <location>
        <begin position="557"/>
        <end position="578"/>
    </location>
</feature>
<dbReference type="InterPro" id="IPR036790">
    <property type="entry name" value="Frizzled_dom_sf"/>
</dbReference>
<keyword evidence="4 11" id="KW-0812">Transmembrane</keyword>
<keyword evidence="3" id="KW-0217">Developmental protein</keyword>
<dbReference type="PRINTS" id="PR00489">
    <property type="entry name" value="FRIZZLED"/>
</dbReference>
<dbReference type="AlphaFoldDB" id="A0A8F8FKA1"/>
<feature type="transmembrane region" description="Helical" evidence="11">
    <location>
        <begin position="495"/>
        <end position="519"/>
    </location>
</feature>
<feature type="disulfide bond" evidence="9">
    <location>
        <begin position="115"/>
        <end position="156"/>
    </location>
</feature>
<evidence type="ECO:0000256" key="9">
    <source>
        <dbReference type="PROSITE-ProRule" id="PRU00090"/>
    </source>
</evidence>